<dbReference type="GO" id="GO:0005518">
    <property type="term" value="F:collagen binding"/>
    <property type="evidence" value="ECO:0007669"/>
    <property type="project" value="InterPro"/>
</dbReference>
<evidence type="ECO:0000256" key="1">
    <source>
        <dbReference type="ARBA" id="ARBA00004168"/>
    </source>
</evidence>
<dbReference type="Pfam" id="PF17961">
    <property type="entry name" value="Big_8"/>
    <property type="match status" value="1"/>
</dbReference>
<feature type="domain" description="SDR-like Ig" evidence="8">
    <location>
        <begin position="65"/>
        <end position="161"/>
    </location>
</feature>
<evidence type="ECO:0000256" key="2">
    <source>
        <dbReference type="ARBA" id="ARBA00022512"/>
    </source>
</evidence>
<feature type="domain" description="Collagen binding" evidence="6">
    <location>
        <begin position="205"/>
        <end position="324"/>
    </location>
</feature>
<dbReference type="CDD" id="cd00222">
    <property type="entry name" value="CollagenBindB"/>
    <property type="match status" value="2"/>
</dbReference>
<dbReference type="Proteomes" id="UP000267208">
    <property type="component" value="Chromosome"/>
</dbReference>
<evidence type="ECO:0000259" key="6">
    <source>
        <dbReference type="Pfam" id="PF05737"/>
    </source>
</evidence>
<evidence type="ECO:0000313" key="10">
    <source>
        <dbReference type="Proteomes" id="UP000267208"/>
    </source>
</evidence>
<keyword evidence="10" id="KW-1185">Reference proteome</keyword>
<dbReference type="AlphaFoldDB" id="A0A386PQS0"/>
<keyword evidence="3" id="KW-0964">Secreted</keyword>
<evidence type="ECO:0000259" key="7">
    <source>
        <dbReference type="Pfam" id="PF05738"/>
    </source>
</evidence>
<organism evidence="9 10">
    <name type="scientific">Companilactobacillus zhachilii</name>
    <dbReference type="NCBI Taxonomy" id="2304606"/>
    <lineage>
        <taxon>Bacteria</taxon>
        <taxon>Bacillati</taxon>
        <taxon>Bacillota</taxon>
        <taxon>Bacilli</taxon>
        <taxon>Lactobacillales</taxon>
        <taxon>Lactobacillaceae</taxon>
        <taxon>Companilactobacillus</taxon>
    </lineage>
</organism>
<dbReference type="KEGG" id="lzh:D1B17_00535"/>
<dbReference type="Pfam" id="PF05738">
    <property type="entry name" value="Cna_B"/>
    <property type="match status" value="2"/>
</dbReference>
<name>A0A386PQS0_9LACO</name>
<dbReference type="EMBL" id="CP031933">
    <property type="protein sequence ID" value="AYE37225.1"/>
    <property type="molecule type" value="Genomic_DNA"/>
</dbReference>
<gene>
    <name evidence="9" type="ORF">D1B17_00535</name>
</gene>
<keyword evidence="5" id="KW-0572">Peptidoglycan-anchor</keyword>
<feature type="domain" description="CNA-B" evidence="7">
    <location>
        <begin position="354"/>
        <end position="445"/>
    </location>
</feature>
<proteinExistence type="predicted"/>
<protein>
    <submittedName>
        <fullName evidence="9">Cna B-type domain-containing protein</fullName>
    </submittedName>
</protein>
<evidence type="ECO:0000259" key="8">
    <source>
        <dbReference type="Pfam" id="PF17961"/>
    </source>
</evidence>
<dbReference type="SUPFAM" id="SSF49401">
    <property type="entry name" value="Bacterial adhesins"/>
    <property type="match status" value="2"/>
</dbReference>
<dbReference type="GO" id="GO:0007155">
    <property type="term" value="P:cell adhesion"/>
    <property type="evidence" value="ECO:0007669"/>
    <property type="project" value="InterPro"/>
</dbReference>
<dbReference type="Gene3D" id="2.60.40.1140">
    <property type="entry name" value="Collagen-binding surface protein Cna, B-type domain"/>
    <property type="match status" value="2"/>
</dbReference>
<evidence type="ECO:0000256" key="5">
    <source>
        <dbReference type="ARBA" id="ARBA00023088"/>
    </source>
</evidence>
<dbReference type="InterPro" id="IPR008966">
    <property type="entry name" value="Adhesion_dom_sf"/>
</dbReference>
<dbReference type="Gene3D" id="2.60.40.1280">
    <property type="match status" value="1"/>
</dbReference>
<evidence type="ECO:0000256" key="3">
    <source>
        <dbReference type="ARBA" id="ARBA00022525"/>
    </source>
</evidence>
<reference evidence="10" key="1">
    <citation type="submission" date="2018-08" db="EMBL/GenBank/DDBJ databases">
        <title>Genome of Lactobacillus sp. HBUAS52074.</title>
        <authorList>
            <person name="Guo Z."/>
            <person name="Zhang Z.D."/>
        </authorList>
    </citation>
    <scope>NUCLEOTIDE SEQUENCE [LARGE SCALE GENOMIC DNA]</scope>
    <source>
        <strain evidence="10">HBUAS52074</strain>
    </source>
</reference>
<keyword evidence="2" id="KW-0134">Cell wall</keyword>
<keyword evidence="4" id="KW-0732">Signal</keyword>
<dbReference type="InterPro" id="IPR011252">
    <property type="entry name" value="Fibrogen-bd_dom1"/>
</dbReference>
<accession>A0A386PQS0</accession>
<comment type="subcellular location">
    <subcellularLocation>
        <location evidence="1">Secreted</location>
        <location evidence="1">Cell wall</location>
        <topology evidence="1">Peptidoglycan-anchor</topology>
    </subcellularLocation>
</comment>
<sequence>MFKKGNNIFSLLIIILSVLMTSSSYIIKADNTDTGTASTAPKDWGDSLITKGQLQDLNGKPLTEFNQNQSMRAYWEFSNRKNGINQEIHDGDTMVVKVPEQLALTSSKTNDADIYANGTKTSIGVAHLNPNDRTITVKFNQNADDLSKDSALLKGSFWVDKISWNTQMDLSKEIHLVWTTNGSAASNPDTTGPVTVKPSVPDSSEVLYKYGGFDKNNIIHWTVRINYAGKEIPNAVYKDIIGPHQTLLLDTIVAHHATFDKTTGQMTEDKDPFTIHPVKNSTDGSTGFTINLGTINQCIMLDYDTQTTDDSKSSYYGNTGDLLSNSKVIENVPVNLSTNQLGGQATNSGAVTSIRGYKLWNIPNTMTKPKTVTIDLFQGTSTEPYKKAIVSEDKTTGDWYYEFNNLPKYDDNGKEISYDVKEDPKEAAALGFTGIRDYTNYNITNIPTPDKTVLKVTKIWNDNNNSANKRPHEITVGLYNGDGHGPANYKNTATLSDDPKSNWSTEFTNLPATGISDPNWYISEDSIANYIHTSDSNNYDNPNDKVITNTLATSLTVTKNGRIVPAKISHQMIILQFKFSSTKMIRLKTMVRTNL</sequence>
<dbReference type="SUPFAM" id="SSF49478">
    <property type="entry name" value="Cna protein B-type domain"/>
    <property type="match status" value="2"/>
</dbReference>
<evidence type="ECO:0000313" key="9">
    <source>
        <dbReference type="EMBL" id="AYE37225.1"/>
    </source>
</evidence>
<dbReference type="InterPro" id="IPR041171">
    <property type="entry name" value="SDR_Ig"/>
</dbReference>
<dbReference type="OrthoDB" id="1744455at2"/>
<dbReference type="Pfam" id="PF05737">
    <property type="entry name" value="Collagen_bind"/>
    <property type="match status" value="1"/>
</dbReference>
<dbReference type="InterPro" id="IPR008454">
    <property type="entry name" value="Collagen-bd_Cna-like_B-typ_dom"/>
</dbReference>
<evidence type="ECO:0000256" key="4">
    <source>
        <dbReference type="ARBA" id="ARBA00022729"/>
    </source>
</evidence>
<dbReference type="InterPro" id="IPR008456">
    <property type="entry name" value="Collagen-bd_dom"/>
</dbReference>
<feature type="domain" description="CNA-B" evidence="7">
    <location>
        <begin position="455"/>
        <end position="550"/>
    </location>
</feature>